<name>A0A916ZKE3_9SPHN</name>
<keyword evidence="9 11" id="KW-0482">Metalloprotease</keyword>
<keyword evidence="5 11" id="KW-0812">Transmembrane</keyword>
<dbReference type="PANTHER" id="PTHR42837">
    <property type="entry name" value="REGULATOR OF SIGMA-E PROTEASE RSEP"/>
    <property type="match status" value="1"/>
</dbReference>
<dbReference type="GO" id="GO:0016020">
    <property type="term" value="C:membrane"/>
    <property type="evidence" value="ECO:0007669"/>
    <property type="project" value="UniProtKB-SubCell"/>
</dbReference>
<evidence type="ECO:0000256" key="11">
    <source>
        <dbReference type="RuleBase" id="RU362031"/>
    </source>
</evidence>
<keyword evidence="14" id="KW-1185">Reference proteome</keyword>
<dbReference type="InterPro" id="IPR008915">
    <property type="entry name" value="Peptidase_M50"/>
</dbReference>
<dbReference type="EMBL" id="BMJM01000001">
    <property type="protein sequence ID" value="GGE00919.1"/>
    <property type="molecule type" value="Genomic_DNA"/>
</dbReference>
<feature type="transmembrane region" description="Helical" evidence="11">
    <location>
        <begin position="113"/>
        <end position="138"/>
    </location>
</feature>
<dbReference type="Gene3D" id="2.30.42.10">
    <property type="match status" value="1"/>
</dbReference>
<dbReference type="Pfam" id="PF02163">
    <property type="entry name" value="Peptidase_M50"/>
    <property type="match status" value="1"/>
</dbReference>
<comment type="cofactor">
    <cofactor evidence="1 11">
        <name>Zn(2+)</name>
        <dbReference type="ChEBI" id="CHEBI:29105"/>
    </cofactor>
</comment>
<accession>A0A916ZKE3</accession>
<evidence type="ECO:0000256" key="1">
    <source>
        <dbReference type="ARBA" id="ARBA00001947"/>
    </source>
</evidence>
<dbReference type="SUPFAM" id="SSF50156">
    <property type="entry name" value="PDZ domain-like"/>
    <property type="match status" value="1"/>
</dbReference>
<evidence type="ECO:0000256" key="7">
    <source>
        <dbReference type="ARBA" id="ARBA00022833"/>
    </source>
</evidence>
<keyword evidence="8 11" id="KW-1133">Transmembrane helix</keyword>
<evidence type="ECO:0000256" key="9">
    <source>
        <dbReference type="ARBA" id="ARBA00023049"/>
    </source>
</evidence>
<dbReference type="InterPro" id="IPR004387">
    <property type="entry name" value="Pept_M50_Zn"/>
</dbReference>
<keyword evidence="4" id="KW-0645">Protease</keyword>
<feature type="transmembrane region" description="Helical" evidence="11">
    <location>
        <begin position="291"/>
        <end position="315"/>
    </location>
</feature>
<reference evidence="13" key="2">
    <citation type="submission" date="2020-09" db="EMBL/GenBank/DDBJ databases">
        <authorList>
            <person name="Sun Q."/>
            <person name="Zhou Y."/>
        </authorList>
    </citation>
    <scope>NUCLEOTIDE SEQUENCE</scope>
    <source>
        <strain evidence="13">CGMCC 1.15519</strain>
    </source>
</reference>
<keyword evidence="7 11" id="KW-0862">Zinc</keyword>
<evidence type="ECO:0000256" key="8">
    <source>
        <dbReference type="ARBA" id="ARBA00022989"/>
    </source>
</evidence>
<dbReference type="Pfam" id="PF17820">
    <property type="entry name" value="PDZ_6"/>
    <property type="match status" value="1"/>
</dbReference>
<dbReference type="GO" id="GO:0006508">
    <property type="term" value="P:proteolysis"/>
    <property type="evidence" value="ECO:0007669"/>
    <property type="project" value="UniProtKB-KW"/>
</dbReference>
<dbReference type="AlphaFoldDB" id="A0A916ZKE3"/>
<dbReference type="CDD" id="cd23081">
    <property type="entry name" value="cpPDZ_EcRseP-like"/>
    <property type="match status" value="1"/>
</dbReference>
<dbReference type="InterPro" id="IPR036034">
    <property type="entry name" value="PDZ_sf"/>
</dbReference>
<dbReference type="PROSITE" id="PS50106">
    <property type="entry name" value="PDZ"/>
    <property type="match status" value="1"/>
</dbReference>
<dbReference type="Proteomes" id="UP000635071">
    <property type="component" value="Unassembled WGS sequence"/>
</dbReference>
<keyword evidence="11" id="KW-0479">Metal-binding</keyword>
<comment type="caution">
    <text evidence="13">The sequence shown here is derived from an EMBL/GenBank/DDBJ whole genome shotgun (WGS) entry which is preliminary data.</text>
</comment>
<feature type="transmembrane region" description="Helical" evidence="11">
    <location>
        <begin position="345"/>
        <end position="363"/>
    </location>
</feature>
<dbReference type="GO" id="GO:0046872">
    <property type="term" value="F:metal ion binding"/>
    <property type="evidence" value="ECO:0007669"/>
    <property type="project" value="UniProtKB-KW"/>
</dbReference>
<evidence type="ECO:0000313" key="13">
    <source>
        <dbReference type="EMBL" id="GGE00919.1"/>
    </source>
</evidence>
<reference evidence="13" key="1">
    <citation type="journal article" date="2014" name="Int. J. Syst. Evol. Microbiol.">
        <title>Complete genome sequence of Corynebacterium casei LMG S-19264T (=DSM 44701T), isolated from a smear-ripened cheese.</title>
        <authorList>
            <consortium name="US DOE Joint Genome Institute (JGI-PGF)"/>
            <person name="Walter F."/>
            <person name="Albersmeier A."/>
            <person name="Kalinowski J."/>
            <person name="Ruckert C."/>
        </authorList>
    </citation>
    <scope>NUCLEOTIDE SEQUENCE</scope>
    <source>
        <strain evidence="13">CGMCC 1.15519</strain>
    </source>
</reference>
<gene>
    <name evidence="13" type="ORF">GCM10011529_03990</name>
</gene>
<sequence length="380" mass="40393">MTELLPQPGLGFTLLTYILMVAVLVVVHEGGHYLAGRMFGIKIDAFAVGFGRELFGWNDKRGTRWKVNLVPLGGYVKFTGDMNEASQPSPEVLALPAAERADLFVSKPLWQRAIVVAAGPAINFAFAILILAGFYMALGHPLTPPVVSMVQPGSAAAKAGIVAGDRIVSIDGEAIGRFEDIVNTVMISTGEPMRVVIARGGSDKILTIVPAMVKSNDGFGNISRHGQLGIARGDKVIERVNPFEAVGYGISDTISITGSIASTLKQVVTGQRSLDELGGPLKTGQVTGQQASLGVLAFIAFMAFFSINLGFINLLPIPMLDGGHLVLYAVEAIRRQPIGARVQELAFMSGFAALMTLMAVLTWNDLGSVGVWDRLSGWLS</sequence>
<dbReference type="PANTHER" id="PTHR42837:SF2">
    <property type="entry name" value="MEMBRANE METALLOPROTEASE ARASP2, CHLOROPLASTIC-RELATED"/>
    <property type="match status" value="1"/>
</dbReference>
<evidence type="ECO:0000313" key="14">
    <source>
        <dbReference type="Proteomes" id="UP000635071"/>
    </source>
</evidence>
<feature type="domain" description="PDZ" evidence="12">
    <location>
        <begin position="133"/>
        <end position="201"/>
    </location>
</feature>
<evidence type="ECO:0000259" key="12">
    <source>
        <dbReference type="PROSITE" id="PS50106"/>
    </source>
</evidence>
<protein>
    <recommendedName>
        <fullName evidence="11">Zinc metalloprotease</fullName>
        <ecNumber evidence="11">3.4.24.-</ecNumber>
    </recommendedName>
</protein>
<keyword evidence="6 11" id="KW-0378">Hydrolase</keyword>
<dbReference type="EC" id="3.4.24.-" evidence="11"/>
<evidence type="ECO:0000256" key="4">
    <source>
        <dbReference type="ARBA" id="ARBA00022670"/>
    </source>
</evidence>
<evidence type="ECO:0000256" key="5">
    <source>
        <dbReference type="ARBA" id="ARBA00022692"/>
    </source>
</evidence>
<evidence type="ECO:0000256" key="6">
    <source>
        <dbReference type="ARBA" id="ARBA00022801"/>
    </source>
</evidence>
<dbReference type="NCBIfam" id="TIGR00054">
    <property type="entry name" value="RIP metalloprotease RseP"/>
    <property type="match status" value="1"/>
</dbReference>
<dbReference type="InterPro" id="IPR041489">
    <property type="entry name" value="PDZ_6"/>
</dbReference>
<comment type="similarity">
    <text evidence="3 11">Belongs to the peptidase M50B family.</text>
</comment>
<organism evidence="13 14">
    <name type="scientific">Sandarakinorhabdus glacialis</name>
    <dbReference type="NCBI Taxonomy" id="1614636"/>
    <lineage>
        <taxon>Bacteria</taxon>
        <taxon>Pseudomonadati</taxon>
        <taxon>Pseudomonadota</taxon>
        <taxon>Alphaproteobacteria</taxon>
        <taxon>Sphingomonadales</taxon>
        <taxon>Sphingosinicellaceae</taxon>
        <taxon>Sandarakinorhabdus</taxon>
    </lineage>
</organism>
<dbReference type="GO" id="GO:0004222">
    <property type="term" value="F:metalloendopeptidase activity"/>
    <property type="evidence" value="ECO:0007669"/>
    <property type="project" value="InterPro"/>
</dbReference>
<keyword evidence="10 11" id="KW-0472">Membrane</keyword>
<dbReference type="CDD" id="cd06163">
    <property type="entry name" value="S2P-M50_PDZ_RseP-like"/>
    <property type="match status" value="1"/>
</dbReference>
<comment type="subcellular location">
    <subcellularLocation>
        <location evidence="2">Membrane</location>
        <topology evidence="2">Multi-pass membrane protein</topology>
    </subcellularLocation>
</comment>
<dbReference type="InterPro" id="IPR001478">
    <property type="entry name" value="PDZ"/>
</dbReference>
<evidence type="ECO:0000256" key="3">
    <source>
        <dbReference type="ARBA" id="ARBA00007931"/>
    </source>
</evidence>
<evidence type="ECO:0000256" key="2">
    <source>
        <dbReference type="ARBA" id="ARBA00004141"/>
    </source>
</evidence>
<feature type="transmembrane region" description="Helical" evidence="11">
    <location>
        <begin position="12"/>
        <end position="35"/>
    </location>
</feature>
<proteinExistence type="inferred from homology"/>
<evidence type="ECO:0000256" key="10">
    <source>
        <dbReference type="ARBA" id="ARBA00023136"/>
    </source>
</evidence>
<dbReference type="SMART" id="SM00228">
    <property type="entry name" value="PDZ"/>
    <property type="match status" value="1"/>
</dbReference>